<reference evidence="10 11" key="1">
    <citation type="journal article" date="2016" name="Nat. Commun.">
        <title>Ectomycorrhizal ecology is imprinted in the genome of the dominant symbiotic fungus Cenococcum geophilum.</title>
        <authorList>
            <consortium name="DOE Joint Genome Institute"/>
            <person name="Peter M."/>
            <person name="Kohler A."/>
            <person name="Ohm R.A."/>
            <person name="Kuo A."/>
            <person name="Krutzmann J."/>
            <person name="Morin E."/>
            <person name="Arend M."/>
            <person name="Barry K.W."/>
            <person name="Binder M."/>
            <person name="Choi C."/>
            <person name="Clum A."/>
            <person name="Copeland A."/>
            <person name="Grisel N."/>
            <person name="Haridas S."/>
            <person name="Kipfer T."/>
            <person name="LaButti K."/>
            <person name="Lindquist E."/>
            <person name="Lipzen A."/>
            <person name="Maire R."/>
            <person name="Meier B."/>
            <person name="Mihaltcheva S."/>
            <person name="Molinier V."/>
            <person name="Murat C."/>
            <person name="Poggeler S."/>
            <person name="Quandt C.A."/>
            <person name="Sperisen C."/>
            <person name="Tritt A."/>
            <person name="Tisserant E."/>
            <person name="Crous P.W."/>
            <person name="Henrissat B."/>
            <person name="Nehls U."/>
            <person name="Egli S."/>
            <person name="Spatafora J.W."/>
            <person name="Grigoriev I.V."/>
            <person name="Martin F.M."/>
        </authorList>
    </citation>
    <scope>NUCLEOTIDE SEQUENCE [LARGE SCALE GENOMIC DNA]</scope>
    <source>
        <strain evidence="10 11">CBS 207.34</strain>
    </source>
</reference>
<gene>
    <name evidence="10" type="ORF">AOQ84DRAFT_385452</name>
</gene>
<comment type="similarity">
    <text evidence="6">Belongs to the major facilitator superfamily. Spinster (TC 2.A.1.49) family.</text>
</comment>
<feature type="transmembrane region" description="Helical" evidence="8">
    <location>
        <begin position="487"/>
        <end position="511"/>
    </location>
</feature>
<feature type="transmembrane region" description="Helical" evidence="8">
    <location>
        <begin position="209"/>
        <end position="230"/>
    </location>
</feature>
<feature type="transmembrane region" description="Helical" evidence="8">
    <location>
        <begin position="413"/>
        <end position="440"/>
    </location>
</feature>
<proteinExistence type="inferred from homology"/>
<feature type="transmembrane region" description="Helical" evidence="8">
    <location>
        <begin position="378"/>
        <end position="398"/>
    </location>
</feature>
<dbReference type="InterPro" id="IPR044770">
    <property type="entry name" value="MFS_spinster-like"/>
</dbReference>
<evidence type="ECO:0000256" key="6">
    <source>
        <dbReference type="ARBA" id="ARBA00024338"/>
    </source>
</evidence>
<dbReference type="EMBL" id="KV748729">
    <property type="protein sequence ID" value="OCL13377.1"/>
    <property type="molecule type" value="Genomic_DNA"/>
</dbReference>
<dbReference type="InterPro" id="IPR036259">
    <property type="entry name" value="MFS_trans_sf"/>
</dbReference>
<feature type="domain" description="Major facilitator superfamily (MFS) profile" evidence="9">
    <location>
        <begin position="79"/>
        <end position="512"/>
    </location>
</feature>
<dbReference type="SUPFAM" id="SSF103473">
    <property type="entry name" value="MFS general substrate transporter"/>
    <property type="match status" value="1"/>
</dbReference>
<organism evidence="10 11">
    <name type="scientific">Glonium stellatum</name>
    <dbReference type="NCBI Taxonomy" id="574774"/>
    <lineage>
        <taxon>Eukaryota</taxon>
        <taxon>Fungi</taxon>
        <taxon>Dikarya</taxon>
        <taxon>Ascomycota</taxon>
        <taxon>Pezizomycotina</taxon>
        <taxon>Dothideomycetes</taxon>
        <taxon>Pleosporomycetidae</taxon>
        <taxon>Gloniales</taxon>
        <taxon>Gloniaceae</taxon>
        <taxon>Glonium</taxon>
    </lineage>
</organism>
<evidence type="ECO:0000256" key="2">
    <source>
        <dbReference type="ARBA" id="ARBA00022448"/>
    </source>
</evidence>
<feature type="transmembrane region" description="Helical" evidence="8">
    <location>
        <begin position="309"/>
        <end position="330"/>
    </location>
</feature>
<dbReference type="OrthoDB" id="3639251at2759"/>
<sequence>MVLEPEAPSPAKGREYSDKHDETIITNPHNPTSTTKAIFPDLAPTHSFSSNTTPAPPTPDDSLGHLFFSFFHHVHTLLKIILLFLNYFLAQYDKFILSYFQSSVLSSLSLTSTQYATLSGYSTGIVYAILAIPIAYLADWTTARAKILAGLALWWSLCVLFQGLSHRFWQMLLARIGMGIGQAGVEALSVSLISDLVGWRNVFLGESVFYVGVYVGEAVSGQIATAFTATGTSWQVAMRAVGITGMVIAVLILLVVREPDRQASLVEGLQERGEEVLVRRNRELKFRDFLALGKEFKVALHYVMHLRSFWLLVLSAAFRQLGGNVFGYYMPSYLADTYPSQKNLLSNYGIIVGVVGSFSVLAGGLLTSIFWKRTKLTPIYLTAIGGMISSVFVLLMLFSKDIAHGNEAKGVKILYGTMCAAYLTAETWLGALFGLVASLLPPAYKTFGLAIWSTVQALIYSSGPEIIGLALRKTDPESEEYTKATQVALAVIITIGYWIAGIGLLMAAPLVKRDFEIPEPYLGQLSRRRLLSFYCVGSVILGMVAILFVVSIVFDA</sequence>
<dbReference type="PANTHER" id="PTHR23505">
    <property type="entry name" value="SPINSTER"/>
    <property type="match status" value="1"/>
</dbReference>
<dbReference type="Pfam" id="PF07690">
    <property type="entry name" value="MFS_1"/>
    <property type="match status" value="1"/>
</dbReference>
<protein>
    <submittedName>
        <fullName evidence="10">MFS general substrate transporter</fullName>
    </submittedName>
</protein>
<feature type="transmembrane region" description="Helical" evidence="8">
    <location>
        <begin position="121"/>
        <end position="138"/>
    </location>
</feature>
<dbReference type="Gene3D" id="1.20.1250.20">
    <property type="entry name" value="MFS general substrate transporter like domains"/>
    <property type="match status" value="1"/>
</dbReference>
<dbReference type="PROSITE" id="PS50850">
    <property type="entry name" value="MFS"/>
    <property type="match status" value="1"/>
</dbReference>
<keyword evidence="11" id="KW-1185">Reference proteome</keyword>
<keyword evidence="2" id="KW-0813">Transport</keyword>
<accession>A0A8E2FA06</accession>
<feature type="region of interest" description="Disordered" evidence="7">
    <location>
        <begin position="1"/>
        <end position="34"/>
    </location>
</feature>
<comment type="subcellular location">
    <subcellularLocation>
        <location evidence="1">Membrane</location>
        <topology evidence="1">Multi-pass membrane protein</topology>
    </subcellularLocation>
</comment>
<dbReference type="PANTHER" id="PTHR23505:SF79">
    <property type="entry name" value="PROTEIN SPINSTER"/>
    <property type="match status" value="1"/>
</dbReference>
<dbReference type="AlphaFoldDB" id="A0A8E2FA06"/>
<evidence type="ECO:0000256" key="7">
    <source>
        <dbReference type="SAM" id="MobiDB-lite"/>
    </source>
</evidence>
<dbReference type="InterPro" id="IPR020846">
    <property type="entry name" value="MFS_dom"/>
</dbReference>
<evidence type="ECO:0000313" key="11">
    <source>
        <dbReference type="Proteomes" id="UP000250140"/>
    </source>
</evidence>
<feature type="transmembrane region" description="Helical" evidence="8">
    <location>
        <begin position="145"/>
        <end position="164"/>
    </location>
</feature>
<dbReference type="Proteomes" id="UP000250140">
    <property type="component" value="Unassembled WGS sequence"/>
</dbReference>
<keyword evidence="3 8" id="KW-0812">Transmembrane</keyword>
<feature type="transmembrane region" description="Helical" evidence="8">
    <location>
        <begin position="350"/>
        <end position="371"/>
    </location>
</feature>
<dbReference type="GO" id="GO:0022857">
    <property type="term" value="F:transmembrane transporter activity"/>
    <property type="evidence" value="ECO:0007669"/>
    <property type="project" value="InterPro"/>
</dbReference>
<feature type="transmembrane region" description="Helical" evidence="8">
    <location>
        <begin position="531"/>
        <end position="554"/>
    </location>
</feature>
<evidence type="ECO:0000256" key="5">
    <source>
        <dbReference type="ARBA" id="ARBA00023136"/>
    </source>
</evidence>
<dbReference type="InterPro" id="IPR011701">
    <property type="entry name" value="MFS"/>
</dbReference>
<feature type="transmembrane region" description="Helical" evidence="8">
    <location>
        <begin position="66"/>
        <end position="89"/>
    </location>
</feature>
<evidence type="ECO:0000256" key="4">
    <source>
        <dbReference type="ARBA" id="ARBA00022989"/>
    </source>
</evidence>
<evidence type="ECO:0000256" key="8">
    <source>
        <dbReference type="SAM" id="Phobius"/>
    </source>
</evidence>
<keyword evidence="5 8" id="KW-0472">Membrane</keyword>
<evidence type="ECO:0000313" key="10">
    <source>
        <dbReference type="EMBL" id="OCL13377.1"/>
    </source>
</evidence>
<keyword evidence="4 8" id="KW-1133">Transmembrane helix</keyword>
<name>A0A8E2FA06_9PEZI</name>
<dbReference type="GO" id="GO:0016020">
    <property type="term" value="C:membrane"/>
    <property type="evidence" value="ECO:0007669"/>
    <property type="project" value="UniProtKB-SubCell"/>
</dbReference>
<feature type="compositionally biased region" description="Polar residues" evidence="7">
    <location>
        <begin position="24"/>
        <end position="34"/>
    </location>
</feature>
<feature type="transmembrane region" description="Helical" evidence="8">
    <location>
        <begin position="447"/>
        <end position="467"/>
    </location>
</feature>
<feature type="compositionally biased region" description="Basic and acidic residues" evidence="7">
    <location>
        <begin position="12"/>
        <end position="23"/>
    </location>
</feature>
<evidence type="ECO:0000256" key="1">
    <source>
        <dbReference type="ARBA" id="ARBA00004141"/>
    </source>
</evidence>
<evidence type="ECO:0000259" key="9">
    <source>
        <dbReference type="PROSITE" id="PS50850"/>
    </source>
</evidence>
<evidence type="ECO:0000256" key="3">
    <source>
        <dbReference type="ARBA" id="ARBA00022692"/>
    </source>
</evidence>
<feature type="transmembrane region" description="Helical" evidence="8">
    <location>
        <begin position="236"/>
        <end position="256"/>
    </location>
</feature>